<dbReference type="STRING" id="121290.APY04_0316"/>
<name>A0A109BNJ5_HYPSL</name>
<protein>
    <submittedName>
        <fullName evidence="1">Uncharacterized protein</fullName>
    </submittedName>
</protein>
<dbReference type="InterPro" id="IPR016181">
    <property type="entry name" value="Acyl_CoA_acyltransferase"/>
</dbReference>
<evidence type="ECO:0000313" key="2">
    <source>
        <dbReference type="Proteomes" id="UP000059074"/>
    </source>
</evidence>
<dbReference type="Proteomes" id="UP000059074">
    <property type="component" value="Unassembled WGS sequence"/>
</dbReference>
<organism evidence="1 2">
    <name type="scientific">Hyphomicrobium sulfonivorans</name>
    <dbReference type="NCBI Taxonomy" id="121290"/>
    <lineage>
        <taxon>Bacteria</taxon>
        <taxon>Pseudomonadati</taxon>
        <taxon>Pseudomonadota</taxon>
        <taxon>Alphaproteobacteria</taxon>
        <taxon>Hyphomicrobiales</taxon>
        <taxon>Hyphomicrobiaceae</taxon>
        <taxon>Hyphomicrobium</taxon>
    </lineage>
</organism>
<dbReference type="AlphaFoldDB" id="A0A109BNJ5"/>
<dbReference type="SUPFAM" id="SSF55729">
    <property type="entry name" value="Acyl-CoA N-acyltransferases (Nat)"/>
    <property type="match status" value="1"/>
</dbReference>
<reference evidence="1 2" key="1">
    <citation type="submission" date="2015-10" db="EMBL/GenBank/DDBJ databases">
        <title>Transcriptomic analysis of a linuron degrading triple-species bacterial consortium.</title>
        <authorList>
            <person name="Albers P."/>
        </authorList>
    </citation>
    <scope>NUCLEOTIDE SEQUENCE [LARGE SCALE GENOMIC DNA]</scope>
    <source>
        <strain evidence="1 2">WDL6</strain>
    </source>
</reference>
<dbReference type="Gene3D" id="3.40.630.30">
    <property type="match status" value="1"/>
</dbReference>
<dbReference type="OrthoDB" id="3658990at2"/>
<evidence type="ECO:0000313" key="1">
    <source>
        <dbReference type="EMBL" id="KWT72033.1"/>
    </source>
</evidence>
<comment type="caution">
    <text evidence="1">The sequence shown here is derived from an EMBL/GenBank/DDBJ whole genome shotgun (WGS) entry which is preliminary data.</text>
</comment>
<gene>
    <name evidence="1" type="ORF">APY04_0316</name>
</gene>
<dbReference type="EMBL" id="LMTR01000015">
    <property type="protein sequence ID" value="KWT72033.1"/>
    <property type="molecule type" value="Genomic_DNA"/>
</dbReference>
<sequence length="371" mass="40588">MSYTSGKQEAIRPCRRDDVDALAGLFARSFRDGKGGGSTELRRYLEDVVFTGVGVGEEPRSRVFTDNTGEVRGFIGIWPRQMQLNGRPISAAVAGSMMVDQPELHPTAGARLLRSFLSGPQDLSFSETANGISQRMWQKVGGSQLSAGSLDWLRVVRPAGTAVAAAQHVFRPAGLMRPFASGFDMLLQWLDRNPLALPAAQDGVHDVEATAADIESLIPELSRTYTLYPDWHTPSLSMLLTHAEAKERYGVLQRRIVLDRSGKPVGCYLFYARRGQIARVLQVLALPEHVGTALDALFRRAQELGCVAIRGRADDVLLDALVERRCVLFHGASTLVHARDKELLREVRSGPALLTGLAGESWTRLVGGEFA</sequence>
<dbReference type="PATRIC" id="fig|121290.4.peg.2969"/>
<dbReference type="RefSeq" id="WP_068459107.1">
    <property type="nucleotide sequence ID" value="NZ_LMTR01000015.1"/>
</dbReference>
<accession>A0A109BNJ5</accession>
<keyword evidence="2" id="KW-1185">Reference proteome</keyword>
<proteinExistence type="predicted"/>